<comment type="subcellular location">
    <subcellularLocation>
        <location evidence="1">Cell membrane</location>
        <topology evidence="1">Multi-pass membrane protein</topology>
    </subcellularLocation>
</comment>
<feature type="transmembrane region" description="Helical" evidence="6">
    <location>
        <begin position="318"/>
        <end position="342"/>
    </location>
</feature>
<evidence type="ECO:0000256" key="3">
    <source>
        <dbReference type="ARBA" id="ARBA00022692"/>
    </source>
</evidence>
<evidence type="ECO:0000256" key="2">
    <source>
        <dbReference type="ARBA" id="ARBA00022475"/>
    </source>
</evidence>
<name>A0ABS2FEQ8_9CLOT</name>
<feature type="transmembrane region" description="Helical" evidence="6">
    <location>
        <begin position="141"/>
        <end position="160"/>
    </location>
</feature>
<feature type="transmembrane region" description="Helical" evidence="6">
    <location>
        <begin position="81"/>
        <end position="106"/>
    </location>
</feature>
<feature type="transmembrane region" description="Helical" evidence="6">
    <location>
        <begin position="12"/>
        <end position="31"/>
    </location>
</feature>
<dbReference type="EMBL" id="JACJLL010000031">
    <property type="protein sequence ID" value="MBM6819043.1"/>
    <property type="molecule type" value="Genomic_DNA"/>
</dbReference>
<feature type="transmembrane region" description="Helical" evidence="6">
    <location>
        <begin position="380"/>
        <end position="401"/>
    </location>
</feature>
<feature type="transmembrane region" description="Helical" evidence="6">
    <location>
        <begin position="112"/>
        <end position="134"/>
    </location>
</feature>
<dbReference type="Proteomes" id="UP000767334">
    <property type="component" value="Unassembled WGS sequence"/>
</dbReference>
<comment type="caution">
    <text evidence="7">The sequence shown here is derived from an EMBL/GenBank/DDBJ whole genome shotgun (WGS) entry which is preliminary data.</text>
</comment>
<dbReference type="PANTHER" id="PTHR30250">
    <property type="entry name" value="PST FAMILY PREDICTED COLANIC ACID TRANSPORTER"/>
    <property type="match status" value="1"/>
</dbReference>
<keyword evidence="3 6" id="KW-0812">Transmembrane</keyword>
<evidence type="ECO:0000256" key="6">
    <source>
        <dbReference type="SAM" id="Phobius"/>
    </source>
</evidence>
<gene>
    <name evidence="7" type="ORF">H6A19_06775</name>
</gene>
<reference evidence="7 8" key="1">
    <citation type="journal article" date="2021" name="Sci. Rep.">
        <title>The distribution of antibiotic resistance genes in chicken gut microbiota commensals.</title>
        <authorList>
            <person name="Juricova H."/>
            <person name="Matiasovicova J."/>
            <person name="Kubasova T."/>
            <person name="Cejkova D."/>
            <person name="Rychlik I."/>
        </authorList>
    </citation>
    <scope>NUCLEOTIDE SEQUENCE [LARGE SCALE GENOMIC DNA]</scope>
    <source>
        <strain evidence="7 8">An435</strain>
    </source>
</reference>
<sequence length="479" mass="53976">MARSVKTNYLYNLIYQITAILLPLITMPYVSRVLGPHGVGTNSLTNANTQYFMLIGTLGITMYATKKIATVRENRRKLRQTFWEIFAIQFIGCMISYVVFVIILGINSSLGVYYMLQGFFILSSAIDISWYFIGIEDFKNASIRSFFVKVISVVLIFIFVKDSGDLWQYILINSLTMFVGQCVMWIYVDKSTFSFKTLGKLKLKRHILPILALFIPQVATQIYTVLDKTMLGVFSATVEVGYYDQSQKIVRILLTIITSLGMVMMPRIASLTSKNQHDLVKDTLKKSFTVISFLAVPIAFGIMGVSDRFIPMFFGYEYLSVIPLLKISSVLIIIIGLGNVFGTQYMIAVGKNKQYTISVCVGAAVNFVLNLILIPKYSALGAVIATVSAELSIALIQLWYSREILDISWIKETYKYWISGIAMLVVVSLLDEGVHRNVLILARQIIIGVVVYFGILIILRDKMLKNSFNLVKGKLKKSN</sequence>
<protein>
    <submittedName>
        <fullName evidence="7">Flippase</fullName>
    </submittedName>
</protein>
<evidence type="ECO:0000313" key="8">
    <source>
        <dbReference type="Proteomes" id="UP000767334"/>
    </source>
</evidence>
<dbReference type="InterPro" id="IPR050833">
    <property type="entry name" value="Poly_Biosynth_Transport"/>
</dbReference>
<dbReference type="InterPro" id="IPR002797">
    <property type="entry name" value="Polysacc_synth"/>
</dbReference>
<proteinExistence type="predicted"/>
<feature type="transmembrane region" description="Helical" evidence="6">
    <location>
        <begin position="166"/>
        <end position="187"/>
    </location>
</feature>
<feature type="transmembrane region" description="Helical" evidence="6">
    <location>
        <begin position="442"/>
        <end position="459"/>
    </location>
</feature>
<evidence type="ECO:0000256" key="5">
    <source>
        <dbReference type="ARBA" id="ARBA00023136"/>
    </source>
</evidence>
<feature type="transmembrane region" description="Helical" evidence="6">
    <location>
        <begin position="354"/>
        <end position="374"/>
    </location>
</feature>
<dbReference type="PANTHER" id="PTHR30250:SF11">
    <property type="entry name" value="O-ANTIGEN TRANSPORTER-RELATED"/>
    <property type="match status" value="1"/>
</dbReference>
<feature type="transmembrane region" description="Helical" evidence="6">
    <location>
        <begin position="288"/>
        <end position="306"/>
    </location>
</feature>
<feature type="transmembrane region" description="Helical" evidence="6">
    <location>
        <begin position="413"/>
        <end position="430"/>
    </location>
</feature>
<keyword evidence="2" id="KW-1003">Cell membrane</keyword>
<feature type="transmembrane region" description="Helical" evidence="6">
    <location>
        <begin position="249"/>
        <end position="268"/>
    </location>
</feature>
<keyword evidence="8" id="KW-1185">Reference proteome</keyword>
<organism evidence="7 8">
    <name type="scientific">Clostridium saudiense</name>
    <dbReference type="NCBI Taxonomy" id="1414720"/>
    <lineage>
        <taxon>Bacteria</taxon>
        <taxon>Bacillati</taxon>
        <taxon>Bacillota</taxon>
        <taxon>Clostridia</taxon>
        <taxon>Eubacteriales</taxon>
        <taxon>Clostridiaceae</taxon>
        <taxon>Clostridium</taxon>
    </lineage>
</organism>
<feature type="transmembrane region" description="Helical" evidence="6">
    <location>
        <begin position="51"/>
        <end position="69"/>
    </location>
</feature>
<evidence type="ECO:0000256" key="1">
    <source>
        <dbReference type="ARBA" id="ARBA00004651"/>
    </source>
</evidence>
<keyword evidence="4 6" id="KW-1133">Transmembrane helix</keyword>
<keyword evidence="5 6" id="KW-0472">Membrane</keyword>
<accession>A0ABS2FEQ8</accession>
<feature type="transmembrane region" description="Helical" evidence="6">
    <location>
        <begin position="207"/>
        <end position="226"/>
    </location>
</feature>
<dbReference type="CDD" id="cd13128">
    <property type="entry name" value="MATE_Wzx_like"/>
    <property type="match status" value="1"/>
</dbReference>
<dbReference type="Pfam" id="PF01943">
    <property type="entry name" value="Polysacc_synt"/>
    <property type="match status" value="1"/>
</dbReference>
<dbReference type="RefSeq" id="WP_204572131.1">
    <property type="nucleotide sequence ID" value="NZ_JACJLL010000031.1"/>
</dbReference>
<evidence type="ECO:0000256" key="4">
    <source>
        <dbReference type="ARBA" id="ARBA00022989"/>
    </source>
</evidence>
<evidence type="ECO:0000313" key="7">
    <source>
        <dbReference type="EMBL" id="MBM6819043.1"/>
    </source>
</evidence>